<evidence type="ECO:0000256" key="1">
    <source>
        <dbReference type="SAM" id="SignalP"/>
    </source>
</evidence>
<dbReference type="RefSeq" id="WP_139515809.1">
    <property type="nucleotide sequence ID" value="NZ_CP040896.1"/>
</dbReference>
<dbReference type="KEGG" id="hyj:FHG12_11205"/>
<evidence type="ECO:0000313" key="2">
    <source>
        <dbReference type="EMBL" id="QDA60633.1"/>
    </source>
</evidence>
<accession>A0A5B8A1N8</accession>
<keyword evidence="1" id="KW-0732">Signal</keyword>
<evidence type="ECO:0000313" key="3">
    <source>
        <dbReference type="Proteomes" id="UP000305398"/>
    </source>
</evidence>
<gene>
    <name evidence="2" type="ORF">FHG12_11205</name>
</gene>
<dbReference type="AlphaFoldDB" id="A0A5B8A1N8"/>
<feature type="chain" id="PRO_5023013162" evidence="1">
    <location>
        <begin position="29"/>
        <end position="137"/>
    </location>
</feature>
<name>A0A5B8A1N8_9BACT</name>
<dbReference type="OrthoDB" id="893294at2"/>
<proteinExistence type="predicted"/>
<feature type="signal peptide" evidence="1">
    <location>
        <begin position="1"/>
        <end position="28"/>
    </location>
</feature>
<dbReference type="EMBL" id="CP040896">
    <property type="protein sequence ID" value="QDA60633.1"/>
    <property type="molecule type" value="Genomic_DNA"/>
</dbReference>
<sequence>MKTSLSPFRYLASLLVLVALLTASCSQENKVGETNLLYGTDSKVWKTDKETSATGDKVAQTSADKKTELRFYANGNFNMSSPTQTMQGTYTFDQAAKKITLTPAGGPNSLSFDVVNLTKNEITLKAPDGSQMMLEAD</sequence>
<dbReference type="Proteomes" id="UP000305398">
    <property type="component" value="Chromosome"/>
</dbReference>
<protein>
    <submittedName>
        <fullName evidence="2">Copper resistance protein NlpE</fullName>
    </submittedName>
</protein>
<dbReference type="PROSITE" id="PS51257">
    <property type="entry name" value="PROKAR_LIPOPROTEIN"/>
    <property type="match status" value="1"/>
</dbReference>
<keyword evidence="3" id="KW-1185">Reference proteome</keyword>
<organism evidence="2 3">
    <name type="scientific">Hymenobacter jejuensis</name>
    <dbReference type="NCBI Taxonomy" id="2502781"/>
    <lineage>
        <taxon>Bacteria</taxon>
        <taxon>Pseudomonadati</taxon>
        <taxon>Bacteroidota</taxon>
        <taxon>Cytophagia</taxon>
        <taxon>Cytophagales</taxon>
        <taxon>Hymenobacteraceae</taxon>
        <taxon>Hymenobacter</taxon>
    </lineage>
</organism>
<reference evidence="2 3" key="1">
    <citation type="submission" date="2019-06" db="EMBL/GenBank/DDBJ databases">
        <authorList>
            <person name="Srinivasan S."/>
        </authorList>
    </citation>
    <scope>NUCLEOTIDE SEQUENCE [LARGE SCALE GENOMIC DNA]</scope>
    <source>
        <strain evidence="2 3">17J68-5</strain>
    </source>
</reference>